<sequence length="67" mass="7317">MPKISRRSFSSAGSMLLVSAMLAVIQGHGRISGPQTASQKWANKSPALTFAGTRDLSASKRWRREQD</sequence>
<dbReference type="Proteomes" id="UP001346869">
    <property type="component" value="Unassembled WGS sequence"/>
</dbReference>
<name>A0AAN7X3J1_ELEMC</name>
<reference evidence="2 3" key="1">
    <citation type="journal article" date="2023" name="Genes (Basel)">
        <title>Chromosome-Level Genome Assembly and Circadian Gene Repertoire of the Patagonia Blennie Eleginops maclovinus-The Closest Ancestral Proxy of Antarctic Cryonotothenioids.</title>
        <authorList>
            <person name="Cheng C.C."/>
            <person name="Rivera-Colon A.G."/>
            <person name="Minhas B.F."/>
            <person name="Wilson L."/>
            <person name="Rayamajhi N."/>
            <person name="Vargas-Chacoff L."/>
            <person name="Catchen J.M."/>
        </authorList>
    </citation>
    <scope>NUCLEOTIDE SEQUENCE [LARGE SCALE GENOMIC DNA]</scope>
    <source>
        <strain evidence="2">JMC-PN-2008</strain>
    </source>
</reference>
<protein>
    <submittedName>
        <fullName evidence="2">Uncharacterized protein</fullName>
    </submittedName>
</protein>
<accession>A0AAN7X3J1</accession>
<comment type="caution">
    <text evidence="2">The sequence shown here is derived from an EMBL/GenBank/DDBJ whole genome shotgun (WGS) entry which is preliminary data.</text>
</comment>
<feature type="signal peptide" evidence="1">
    <location>
        <begin position="1"/>
        <end position="27"/>
    </location>
</feature>
<proteinExistence type="predicted"/>
<reference evidence="2 3" key="2">
    <citation type="journal article" date="2023" name="Mol. Biol. Evol.">
        <title>Genomics of Secondarily Temperate Adaptation in the Only Non-Antarctic Icefish.</title>
        <authorList>
            <person name="Rivera-Colon A.G."/>
            <person name="Rayamajhi N."/>
            <person name="Minhas B.F."/>
            <person name="Madrigal G."/>
            <person name="Bilyk K.T."/>
            <person name="Yoon V."/>
            <person name="Hune M."/>
            <person name="Gregory S."/>
            <person name="Cheng C.H.C."/>
            <person name="Catchen J.M."/>
        </authorList>
    </citation>
    <scope>NUCLEOTIDE SEQUENCE [LARGE SCALE GENOMIC DNA]</scope>
    <source>
        <strain evidence="2">JMC-PN-2008</strain>
    </source>
</reference>
<dbReference type="AlphaFoldDB" id="A0AAN7X3J1"/>
<evidence type="ECO:0000256" key="1">
    <source>
        <dbReference type="SAM" id="SignalP"/>
    </source>
</evidence>
<organism evidence="2 3">
    <name type="scientific">Eleginops maclovinus</name>
    <name type="common">Patagonian blennie</name>
    <name type="synonym">Eleginus maclovinus</name>
    <dbReference type="NCBI Taxonomy" id="56733"/>
    <lineage>
        <taxon>Eukaryota</taxon>
        <taxon>Metazoa</taxon>
        <taxon>Chordata</taxon>
        <taxon>Craniata</taxon>
        <taxon>Vertebrata</taxon>
        <taxon>Euteleostomi</taxon>
        <taxon>Actinopterygii</taxon>
        <taxon>Neopterygii</taxon>
        <taxon>Teleostei</taxon>
        <taxon>Neoteleostei</taxon>
        <taxon>Acanthomorphata</taxon>
        <taxon>Eupercaria</taxon>
        <taxon>Perciformes</taxon>
        <taxon>Notothenioidei</taxon>
        <taxon>Eleginopidae</taxon>
        <taxon>Eleginops</taxon>
    </lineage>
</organism>
<evidence type="ECO:0000313" key="2">
    <source>
        <dbReference type="EMBL" id="KAK5853620.1"/>
    </source>
</evidence>
<keyword evidence="1" id="KW-0732">Signal</keyword>
<keyword evidence="3" id="KW-1185">Reference proteome</keyword>
<feature type="chain" id="PRO_5042947649" evidence="1">
    <location>
        <begin position="28"/>
        <end position="67"/>
    </location>
</feature>
<evidence type="ECO:0000313" key="3">
    <source>
        <dbReference type="Proteomes" id="UP001346869"/>
    </source>
</evidence>
<gene>
    <name evidence="2" type="ORF">PBY51_014760</name>
</gene>
<dbReference type="EMBL" id="JAUZQC010000019">
    <property type="protein sequence ID" value="KAK5853620.1"/>
    <property type="molecule type" value="Genomic_DNA"/>
</dbReference>